<dbReference type="InterPro" id="IPR036864">
    <property type="entry name" value="Zn2-C6_fun-type_DNA-bd_sf"/>
</dbReference>
<evidence type="ECO:0000256" key="3">
    <source>
        <dbReference type="ARBA" id="ARBA00023163"/>
    </source>
</evidence>
<dbReference type="PANTHER" id="PTHR38791:SF1">
    <property type="entry name" value="TRANSCRIPTION FACTOR, PUTATIVE-RELATED"/>
    <property type="match status" value="1"/>
</dbReference>
<dbReference type="Proteomes" id="UP000179179">
    <property type="component" value="Unassembled WGS sequence"/>
</dbReference>
<dbReference type="PANTHER" id="PTHR38791">
    <property type="entry name" value="ZN(II)2CYS6 TRANSCRIPTION FACTOR (EUROFUNG)-RELATED-RELATED"/>
    <property type="match status" value="1"/>
</dbReference>
<organism evidence="6 7">
    <name type="scientific">Aspergillus bombycis</name>
    <dbReference type="NCBI Taxonomy" id="109264"/>
    <lineage>
        <taxon>Eukaryota</taxon>
        <taxon>Fungi</taxon>
        <taxon>Dikarya</taxon>
        <taxon>Ascomycota</taxon>
        <taxon>Pezizomycotina</taxon>
        <taxon>Eurotiomycetes</taxon>
        <taxon>Eurotiomycetidae</taxon>
        <taxon>Eurotiales</taxon>
        <taxon>Aspergillaceae</taxon>
        <taxon>Aspergillus</taxon>
    </lineage>
</organism>
<dbReference type="GO" id="GO:0003677">
    <property type="term" value="F:DNA binding"/>
    <property type="evidence" value="ECO:0007669"/>
    <property type="project" value="UniProtKB-KW"/>
</dbReference>
<dbReference type="AlphaFoldDB" id="A0A1F8AC98"/>
<keyword evidence="1" id="KW-0805">Transcription regulation</keyword>
<accession>A0A1F8AC98</accession>
<evidence type="ECO:0000313" key="7">
    <source>
        <dbReference type="Proteomes" id="UP000179179"/>
    </source>
</evidence>
<dbReference type="Gene3D" id="4.10.240.10">
    <property type="entry name" value="Zn(2)-C6 fungal-type DNA-binding domain"/>
    <property type="match status" value="1"/>
</dbReference>
<comment type="caution">
    <text evidence="6">The sequence shown here is derived from an EMBL/GenBank/DDBJ whole genome shotgun (WGS) entry which is preliminary data.</text>
</comment>
<sequence length="499" mass="55835">MVNTGLPSKDCYTCRRRRVKCDLGRPGCLRCKKLGHDCPGYRDLNRLSFNFRVLTPESYRRHKNQNSDPQVTKDTEQEQDRHFRFAGARQPPLALTYVPTEEWEAHAKPLVISQFTILTMQGARVYGSFDFLPQLLEHTDSTSTLHKVCNAVASASFTNRSRPDSTGFGHRKLYAKALQSLSNDVSHVEKQKQDQTLVAVWLLCLYELLVGAPSQKSQQEPRGWNAHGEAMIGLLRLRGQNQFLTKTGCQLFQIAYPIIQIQAIQAGQPPPPEAVAWLHSMQTSPMAKEMLFLPAFLYSDLACRIYSTIRDLIEQGTHEKMLLSIDDIVVACKNLESSIDAVITQGPALQSQPGPSDDLATGQTDKWLMNQHAANYLDAFLFQVYQGCIDLLSQTLKATAPPKKRAELLCYHESSTKRLMHLADRIIVSLPLLMPATGARVNQQGPSIPTWGHALKLLWPLGLISSSANVIDRQRAAANLGLLRIGYEVGIMRAVRTYS</sequence>
<reference evidence="6 7" key="1">
    <citation type="journal article" date="2016" name="Genome Biol. Evol.">
        <title>Draft genome sequence of an aflatoxigenic Aspergillus species, A. bombycis.</title>
        <authorList>
            <person name="Moore G.G."/>
            <person name="Mack B.M."/>
            <person name="Beltz S.B."/>
            <person name="Gilbert M.K."/>
        </authorList>
    </citation>
    <scope>NUCLEOTIDE SEQUENCE [LARGE SCALE GENOMIC DNA]</scope>
    <source>
        <strain evidence="7">NRRL 26010</strain>
    </source>
</reference>
<dbReference type="GeneID" id="34446896"/>
<dbReference type="Pfam" id="PF00172">
    <property type="entry name" value="Zn_clus"/>
    <property type="match status" value="1"/>
</dbReference>
<dbReference type="CDD" id="cd00067">
    <property type="entry name" value="GAL4"/>
    <property type="match status" value="1"/>
</dbReference>
<dbReference type="GO" id="GO:0000981">
    <property type="term" value="F:DNA-binding transcription factor activity, RNA polymerase II-specific"/>
    <property type="evidence" value="ECO:0007669"/>
    <property type="project" value="InterPro"/>
</dbReference>
<dbReference type="GO" id="GO:0008270">
    <property type="term" value="F:zinc ion binding"/>
    <property type="evidence" value="ECO:0007669"/>
    <property type="project" value="InterPro"/>
</dbReference>
<dbReference type="SMART" id="SM00066">
    <property type="entry name" value="GAL4"/>
    <property type="match status" value="1"/>
</dbReference>
<dbReference type="Pfam" id="PF11951">
    <property type="entry name" value="Fungal_trans_2"/>
    <property type="match status" value="1"/>
</dbReference>
<keyword evidence="2" id="KW-0238">DNA-binding</keyword>
<dbReference type="InterPro" id="IPR001138">
    <property type="entry name" value="Zn2Cys6_DnaBD"/>
</dbReference>
<keyword evidence="4" id="KW-0539">Nucleus</keyword>
<gene>
    <name evidence="6" type="ORF">ABOM_003506</name>
</gene>
<evidence type="ECO:0000256" key="4">
    <source>
        <dbReference type="ARBA" id="ARBA00023242"/>
    </source>
</evidence>
<dbReference type="InterPro" id="IPR053175">
    <property type="entry name" value="DHMBA_Reg_Transcription_Factor"/>
</dbReference>
<dbReference type="InterPro" id="IPR021858">
    <property type="entry name" value="Fun_TF"/>
</dbReference>
<dbReference type="OrthoDB" id="4491390at2759"/>
<evidence type="ECO:0000256" key="1">
    <source>
        <dbReference type="ARBA" id="ARBA00023015"/>
    </source>
</evidence>
<keyword evidence="3" id="KW-0804">Transcription</keyword>
<dbReference type="RefSeq" id="XP_022393083.1">
    <property type="nucleotide sequence ID" value="XM_022530636.1"/>
</dbReference>
<dbReference type="EMBL" id="LYCR01000009">
    <property type="protein sequence ID" value="OGM49366.1"/>
    <property type="molecule type" value="Genomic_DNA"/>
</dbReference>
<evidence type="ECO:0000313" key="6">
    <source>
        <dbReference type="EMBL" id="OGM49366.1"/>
    </source>
</evidence>
<dbReference type="SUPFAM" id="SSF57701">
    <property type="entry name" value="Zn2/Cys6 DNA-binding domain"/>
    <property type="match status" value="1"/>
</dbReference>
<keyword evidence="7" id="KW-1185">Reference proteome</keyword>
<feature type="domain" description="Zn(2)-C6 fungal-type" evidence="5">
    <location>
        <begin position="10"/>
        <end position="38"/>
    </location>
</feature>
<name>A0A1F8AC98_9EURO</name>
<proteinExistence type="predicted"/>
<dbReference type="STRING" id="109264.A0A1F8AC98"/>
<dbReference type="PROSITE" id="PS50048">
    <property type="entry name" value="ZN2_CY6_FUNGAL_2"/>
    <property type="match status" value="1"/>
</dbReference>
<evidence type="ECO:0000256" key="2">
    <source>
        <dbReference type="ARBA" id="ARBA00023125"/>
    </source>
</evidence>
<evidence type="ECO:0000259" key="5">
    <source>
        <dbReference type="PROSITE" id="PS50048"/>
    </source>
</evidence>
<protein>
    <recommendedName>
        <fullName evidence="5">Zn(2)-C6 fungal-type domain-containing protein</fullName>
    </recommendedName>
</protein>